<proteinExistence type="predicted"/>
<dbReference type="PANTHER" id="PTHR37984">
    <property type="entry name" value="PROTEIN CBG26694"/>
    <property type="match status" value="1"/>
</dbReference>
<keyword evidence="1" id="KW-0511">Multifunctional enzyme</keyword>
<protein>
    <recommendedName>
        <fullName evidence="2">Reverse transcriptase/retrotransposon-derived protein RNase H-like domain-containing protein</fullName>
    </recommendedName>
</protein>
<evidence type="ECO:0000313" key="3">
    <source>
        <dbReference type="EMBL" id="CAC5358369.1"/>
    </source>
</evidence>
<dbReference type="Pfam" id="PF17919">
    <property type="entry name" value="RT_RNaseH_2"/>
    <property type="match status" value="1"/>
</dbReference>
<dbReference type="InterPro" id="IPR043502">
    <property type="entry name" value="DNA/RNA_pol_sf"/>
</dbReference>
<dbReference type="InterPro" id="IPR043128">
    <property type="entry name" value="Rev_trsase/Diguanyl_cyclase"/>
</dbReference>
<gene>
    <name evidence="3" type="ORF">MCOR_1648</name>
</gene>
<accession>A0A6J7ZZM6</accession>
<keyword evidence="4" id="KW-1185">Reference proteome</keyword>
<organism evidence="3 4">
    <name type="scientific">Mytilus coruscus</name>
    <name type="common">Sea mussel</name>
    <dbReference type="NCBI Taxonomy" id="42192"/>
    <lineage>
        <taxon>Eukaryota</taxon>
        <taxon>Metazoa</taxon>
        <taxon>Spiralia</taxon>
        <taxon>Lophotrochozoa</taxon>
        <taxon>Mollusca</taxon>
        <taxon>Bivalvia</taxon>
        <taxon>Autobranchia</taxon>
        <taxon>Pteriomorphia</taxon>
        <taxon>Mytilida</taxon>
        <taxon>Mytiloidea</taxon>
        <taxon>Mytilidae</taxon>
        <taxon>Mytilinae</taxon>
        <taxon>Mytilus</taxon>
    </lineage>
</organism>
<dbReference type="SUPFAM" id="SSF56672">
    <property type="entry name" value="DNA/RNA polymerases"/>
    <property type="match status" value="1"/>
</dbReference>
<name>A0A6J7ZZM6_MYTCO</name>
<dbReference type="GO" id="GO:0003824">
    <property type="term" value="F:catalytic activity"/>
    <property type="evidence" value="ECO:0007669"/>
    <property type="project" value="UniProtKB-KW"/>
</dbReference>
<evidence type="ECO:0000256" key="1">
    <source>
        <dbReference type="ARBA" id="ARBA00023268"/>
    </source>
</evidence>
<dbReference type="InterPro" id="IPR050951">
    <property type="entry name" value="Retrovirus_Pol_polyprotein"/>
</dbReference>
<dbReference type="FunFam" id="3.30.70.270:FF:000020">
    <property type="entry name" value="Transposon Tf2-6 polyprotein-like Protein"/>
    <property type="match status" value="1"/>
</dbReference>
<sequence>MLSELGIKINENLYSNQRKQLPELLTRTRKVFAKDITEFGTTDYHYHINDTGHILSKNGIKVDPEKTSAVQTYPVHTKIKHLRSFLGPCSYYRKFVLNYLKIVTPLTQFTQKDKTFILTQDCQKAFQVFKHSLVSDPILVFPDFKRRFVLSVDAPKYAIGYVLGQLNPNTKLEHVVAYGGRTMSKNEQKWHINEKEGLALKEGIKHFNLCLATQKFTVYTCR</sequence>
<evidence type="ECO:0000313" key="4">
    <source>
        <dbReference type="Proteomes" id="UP000507470"/>
    </source>
</evidence>
<dbReference type="AlphaFoldDB" id="A0A6J7ZZM6"/>
<dbReference type="Gene3D" id="3.30.70.270">
    <property type="match status" value="1"/>
</dbReference>
<feature type="domain" description="Reverse transcriptase/retrotransposon-derived protein RNase H-like" evidence="2">
    <location>
        <begin position="119"/>
        <end position="218"/>
    </location>
</feature>
<dbReference type="OrthoDB" id="6250772at2759"/>
<dbReference type="EMBL" id="CACVKT020000346">
    <property type="protein sequence ID" value="CAC5358369.1"/>
    <property type="molecule type" value="Genomic_DNA"/>
</dbReference>
<dbReference type="InterPro" id="IPR041577">
    <property type="entry name" value="RT_RNaseH_2"/>
</dbReference>
<evidence type="ECO:0000259" key="2">
    <source>
        <dbReference type="Pfam" id="PF17919"/>
    </source>
</evidence>
<reference evidence="3 4" key="1">
    <citation type="submission" date="2020-06" db="EMBL/GenBank/DDBJ databases">
        <authorList>
            <person name="Li R."/>
            <person name="Bekaert M."/>
        </authorList>
    </citation>
    <scope>NUCLEOTIDE SEQUENCE [LARGE SCALE GENOMIC DNA]</scope>
    <source>
        <strain evidence="4">wild</strain>
    </source>
</reference>
<dbReference type="Proteomes" id="UP000507470">
    <property type="component" value="Unassembled WGS sequence"/>
</dbReference>
<dbReference type="PANTHER" id="PTHR37984:SF5">
    <property type="entry name" value="PROTEIN NYNRIN-LIKE"/>
    <property type="match status" value="1"/>
</dbReference>